<dbReference type="EMBL" id="FOGO01000009">
    <property type="protein sequence ID" value="SES13849.1"/>
    <property type="molecule type" value="Genomic_DNA"/>
</dbReference>
<dbReference type="SUPFAM" id="SSF53474">
    <property type="entry name" value="alpha/beta-Hydrolases"/>
    <property type="match status" value="1"/>
</dbReference>
<gene>
    <name evidence="5" type="ORF">SAMN05421870_109232</name>
</gene>
<keyword evidence="2" id="KW-0812">Transmembrane</keyword>
<feature type="transmembrane region" description="Helical" evidence="2">
    <location>
        <begin position="237"/>
        <end position="257"/>
    </location>
</feature>
<evidence type="ECO:0000313" key="6">
    <source>
        <dbReference type="Proteomes" id="UP000182841"/>
    </source>
</evidence>
<dbReference type="InterPro" id="IPR027787">
    <property type="entry name" value="Alpha/beta-hydrolase_catalytic"/>
</dbReference>
<evidence type="ECO:0000259" key="4">
    <source>
        <dbReference type="Pfam" id="PF15420"/>
    </source>
</evidence>
<keyword evidence="2" id="KW-1133">Transmembrane helix</keyword>
<feature type="compositionally biased region" description="Low complexity" evidence="1">
    <location>
        <begin position="23"/>
        <end position="32"/>
    </location>
</feature>
<sequence length="715" mass="77571">MGQAADDRIAQPPHADRHPAADPPSSASDTPSGTAEPPPASRTDAGEPSTLLPGTAEPPGRLPSPRTVRLPGPRVGPPSGLRPADGTAESPGADPAGPAPGESPEAETEAEAETETEADPPRPRGALLLRTLRGPVLALLRHPYWEPADPAYVLRRWPGLTAMCCATLFFWLSLTPSLVPRPWPLQGVIGGITAAIGYAIGGLLEWLLRLALGPLYRRHRSRVHRLLPGHPGPHWRARAWLGYYLLSTGLTVAALSLSADAQRELRRLQEMPETLTWHSLMIALLAMAICGTLVALGRAVRLGTRVLIRLLGRFVPRPLAIGVGLLVSATVVVFGTRDVVFDRGIIDVAARLAEKTDSSTKDGIVQPASPQVSGSPGSLVRWDELGYEGRNFTGSSLSPHRITTVTGKPAVQPIRVYIGQESAPTFTSRAELAVRELERTGAFDRDVLAVAGTTGRGWVNSTDAEPLEYMHGGNTAIVAVQYSYLPSWASFLVDKEQAGRATRALVEAVRARWLRIPAQERPKLVVFGESLGAYGIEASFDGPDDMLSKVDGALLAGTPNFSPIRRELTAHRDRGTPVWRPEYEKGRHFRFAQWPRKDLARPGPESAWKGPRVVYLQNASDAIVWWSPDLALEPPRWLRAPLGPDITDEVTWFPLVTFWQTTVDMAVSYGVGAPHGHRYGNGSVEGWAAVAPAAGWTEQDTAQLRRFMDQREAPY</sequence>
<reference evidence="6" key="1">
    <citation type="submission" date="2016-10" db="EMBL/GenBank/DDBJ databases">
        <authorList>
            <person name="Varghese N."/>
            <person name="Submissions S."/>
        </authorList>
    </citation>
    <scope>NUCLEOTIDE SEQUENCE [LARGE SCALE GENOMIC DNA]</scope>
    <source>
        <strain evidence="6">CGMCC 4.6825</strain>
    </source>
</reference>
<feature type="domain" description="Alpha/beta-hydrolase catalytic" evidence="3">
    <location>
        <begin position="414"/>
        <end position="704"/>
    </location>
</feature>
<dbReference type="Proteomes" id="UP000182841">
    <property type="component" value="Unassembled WGS sequence"/>
</dbReference>
<feature type="compositionally biased region" description="Acidic residues" evidence="1">
    <location>
        <begin position="104"/>
        <end position="118"/>
    </location>
</feature>
<dbReference type="InterPro" id="IPR029058">
    <property type="entry name" value="AB_hydrolase_fold"/>
</dbReference>
<accession>A0A1H9UWY3</accession>
<name>A0A1H9UWY3_9ACTN</name>
<keyword evidence="2" id="KW-0472">Membrane</keyword>
<evidence type="ECO:0000256" key="2">
    <source>
        <dbReference type="SAM" id="Phobius"/>
    </source>
</evidence>
<feature type="compositionally biased region" description="Low complexity" evidence="1">
    <location>
        <begin position="88"/>
        <end position="103"/>
    </location>
</feature>
<dbReference type="Pfam" id="PF10081">
    <property type="entry name" value="Abhydrolase_9"/>
    <property type="match status" value="1"/>
</dbReference>
<dbReference type="InterPro" id="IPR027788">
    <property type="entry name" value="Alpha/beta-hydrolase_N_dom"/>
</dbReference>
<protein>
    <submittedName>
        <fullName evidence="5">Uncharacterized membrane protein</fullName>
    </submittedName>
</protein>
<feature type="region of interest" description="Disordered" evidence="1">
    <location>
        <begin position="1"/>
        <end position="125"/>
    </location>
</feature>
<feature type="transmembrane region" description="Helical" evidence="2">
    <location>
        <begin position="191"/>
        <end position="216"/>
    </location>
</feature>
<organism evidence="5 6">
    <name type="scientific">Streptomyces qinglanensis</name>
    <dbReference type="NCBI Taxonomy" id="943816"/>
    <lineage>
        <taxon>Bacteria</taxon>
        <taxon>Bacillati</taxon>
        <taxon>Actinomycetota</taxon>
        <taxon>Actinomycetes</taxon>
        <taxon>Kitasatosporales</taxon>
        <taxon>Streptomycetaceae</taxon>
        <taxon>Streptomyces</taxon>
    </lineage>
</organism>
<dbReference type="AlphaFoldDB" id="A0A1H9UWY3"/>
<feature type="transmembrane region" description="Helical" evidence="2">
    <location>
        <begin position="160"/>
        <end position="179"/>
    </location>
</feature>
<feature type="transmembrane region" description="Helical" evidence="2">
    <location>
        <begin position="277"/>
        <end position="297"/>
    </location>
</feature>
<evidence type="ECO:0000259" key="3">
    <source>
        <dbReference type="Pfam" id="PF10081"/>
    </source>
</evidence>
<feature type="compositionally biased region" description="Basic and acidic residues" evidence="1">
    <location>
        <begin position="1"/>
        <end position="20"/>
    </location>
</feature>
<keyword evidence="6" id="KW-1185">Reference proteome</keyword>
<feature type="transmembrane region" description="Helical" evidence="2">
    <location>
        <begin position="318"/>
        <end position="336"/>
    </location>
</feature>
<dbReference type="RefSeq" id="WP_177214308.1">
    <property type="nucleotide sequence ID" value="NZ_FOGO01000009.1"/>
</dbReference>
<proteinExistence type="predicted"/>
<feature type="domain" description="Alpha/beta-hydrolase N-terminal" evidence="4">
    <location>
        <begin position="174"/>
        <end position="395"/>
    </location>
</feature>
<dbReference type="Pfam" id="PF15420">
    <property type="entry name" value="Abhydrolase_9_N"/>
    <property type="match status" value="1"/>
</dbReference>
<evidence type="ECO:0000256" key="1">
    <source>
        <dbReference type="SAM" id="MobiDB-lite"/>
    </source>
</evidence>
<evidence type="ECO:0000313" key="5">
    <source>
        <dbReference type="EMBL" id="SES13849.1"/>
    </source>
</evidence>